<evidence type="ECO:0000313" key="2">
    <source>
        <dbReference type="EMBL" id="OCT47847.1"/>
    </source>
</evidence>
<accession>A0A1C1CHA9</accession>
<dbReference type="VEuPathDB" id="FungiDB:CLCR_11271"/>
<sequence length="453" mass="49739">MGTNMIYARLQVVETVADRATTPLVSGSGDSSGPYSAPFRINGRLSVLDDSIIRHAFDTVQLCLRGIITSSIGYRRVLEDVITLTDIKTPLQFKPTSAASPDDSQRGRHVDFYFELPTSTSASDGTYRPIPLSGTFKGAVNLNQNHPLNQNCVIPGECEVSYWIEAHFRRAGEQVGFLHRHVQIRSLYPRLRASLTRATPLTIRAKPDIFTRCRLQKCPDLSLTLSDSGMVVERDPATGKRRITLPLAVAMNASDASPVHSRQSMTCAAEVKWLVTTRFSTQTGCKGPKRLSPGEVVRKTSMASTQKSTILFRPLPQYDNGEVNSVKHSPPTPFIATSQLDLSVPDAVCQPSLDWMYLARTYTLQLSLQFRGVQGAPNYSVNVSLPLTVSAYGSKADDALAGEAFLDDSETDEEDALLEMLGPLGLGQPEGQTPLQTRPQRAITRTPPPPYFR</sequence>
<evidence type="ECO:0000256" key="1">
    <source>
        <dbReference type="SAM" id="MobiDB-lite"/>
    </source>
</evidence>
<protein>
    <recommendedName>
        <fullName evidence="4">Arrestin-like N-terminal domain-containing protein</fullName>
    </recommendedName>
</protein>
<dbReference type="OrthoDB" id="4156953at2759"/>
<keyword evidence="3" id="KW-1185">Reference proteome</keyword>
<organism evidence="2 3">
    <name type="scientific">Cladophialophora carrionii</name>
    <dbReference type="NCBI Taxonomy" id="86049"/>
    <lineage>
        <taxon>Eukaryota</taxon>
        <taxon>Fungi</taxon>
        <taxon>Dikarya</taxon>
        <taxon>Ascomycota</taxon>
        <taxon>Pezizomycotina</taxon>
        <taxon>Eurotiomycetes</taxon>
        <taxon>Chaetothyriomycetidae</taxon>
        <taxon>Chaetothyriales</taxon>
        <taxon>Herpotrichiellaceae</taxon>
        <taxon>Cladophialophora</taxon>
    </lineage>
</organism>
<evidence type="ECO:0008006" key="4">
    <source>
        <dbReference type="Google" id="ProtNLM"/>
    </source>
</evidence>
<dbReference type="AlphaFoldDB" id="A0A1C1CHA9"/>
<gene>
    <name evidence="2" type="ORF">CLCR_11271</name>
</gene>
<evidence type="ECO:0000313" key="3">
    <source>
        <dbReference type="Proteomes" id="UP000094526"/>
    </source>
</evidence>
<dbReference type="EMBL" id="LGRB01000013">
    <property type="protein sequence ID" value="OCT47847.1"/>
    <property type="molecule type" value="Genomic_DNA"/>
</dbReference>
<dbReference type="VEuPathDB" id="FungiDB:G647_04506"/>
<dbReference type="Proteomes" id="UP000094526">
    <property type="component" value="Unassembled WGS sequence"/>
</dbReference>
<comment type="caution">
    <text evidence="2">The sequence shown here is derived from an EMBL/GenBank/DDBJ whole genome shotgun (WGS) entry which is preliminary data.</text>
</comment>
<proteinExistence type="predicted"/>
<reference evidence="3" key="1">
    <citation type="submission" date="2015-07" db="EMBL/GenBank/DDBJ databases">
        <authorList>
            <person name="Teixeira M.M."/>
            <person name="Souza R.C."/>
            <person name="Almeida L.G."/>
            <person name="Vicente V.A."/>
            <person name="de Hoog S."/>
            <person name="Bocca A.L."/>
            <person name="de Almeida S.R."/>
            <person name="Vasconcelos A.T."/>
            <person name="Felipe M.S."/>
        </authorList>
    </citation>
    <scope>NUCLEOTIDE SEQUENCE [LARGE SCALE GENOMIC DNA]</scope>
    <source>
        <strain evidence="3">KSF</strain>
    </source>
</reference>
<name>A0A1C1CHA9_9EURO</name>
<feature type="region of interest" description="Disordered" evidence="1">
    <location>
        <begin position="423"/>
        <end position="453"/>
    </location>
</feature>
<feature type="compositionally biased region" description="Low complexity" evidence="1">
    <location>
        <begin position="423"/>
        <end position="436"/>
    </location>
</feature>